<name>A0AAD5M695_PYTIN</name>
<sequence length="582" mass="62707">MTRKLATALLLCATIALFAGSSLGQDAECSGHGKRHGNHCHCERGYKNKGLECLPIDGGAASCPAGGINWVASSLLYLERGAYAIELTNNTEHMATMLLPLENVTDASLDVLDKSIERATSLVEDLALPRKLVKPGQVVAPSADVLYIIQRNNAEELQRLKEECEKTPGNVWHIDHCDGPDGHGRRRRLAAASVMTVNLTVTETAFYALHLQHNAAKEFAMRIVSTRSGAAVSSRVEKLSGENEGDHDHAHAHSPRKASWKVWLKTMAAVGVVTMLAVIGLALLMIRESMLQRLMDALVALSAGALFGAAFIHILPESIEFFDPYGQMNLTLSMIFTAGFVGAMVIEMFLEVLVARVGGEHNHHGHAHGRISPRASALKLLSPAAQATPAADQGFTELETSGASARPSMTTNKPAPSKWSLTVDWARIKPMAYIILLGDLFHNFVDGILIATAFLACDDALGISVTLSAILHEVPQEFCDFIILIDAGFTSFQAIFFNFLSALSAFLGAAIILSAVEVTKEAMGLLLGFGAGTLTYIAATDLLPRALRVTNFRDFFLHLTLFGVGIGCLALTTLHHVHCEIE</sequence>
<organism evidence="7 8">
    <name type="scientific">Pythium insidiosum</name>
    <name type="common">Pythiosis disease agent</name>
    <dbReference type="NCBI Taxonomy" id="114742"/>
    <lineage>
        <taxon>Eukaryota</taxon>
        <taxon>Sar</taxon>
        <taxon>Stramenopiles</taxon>
        <taxon>Oomycota</taxon>
        <taxon>Peronosporomycetes</taxon>
        <taxon>Pythiales</taxon>
        <taxon>Pythiaceae</taxon>
        <taxon>Pythium</taxon>
    </lineage>
</organism>
<accession>A0AAD5M695</accession>
<evidence type="ECO:0008006" key="9">
    <source>
        <dbReference type="Google" id="ProtNLM"/>
    </source>
</evidence>
<keyword evidence="3 5" id="KW-1133">Transmembrane helix</keyword>
<evidence type="ECO:0000256" key="4">
    <source>
        <dbReference type="ARBA" id="ARBA00023136"/>
    </source>
</evidence>
<feature type="transmembrane region" description="Helical" evidence="5">
    <location>
        <begin position="522"/>
        <end position="543"/>
    </location>
</feature>
<dbReference type="PANTHER" id="PTHR16950">
    <property type="entry name" value="ZINC TRANSPORTER SLC39A7 HISTIDINE-RICH MEMBRANE PROTEIN KE4"/>
    <property type="match status" value="1"/>
</dbReference>
<feature type="chain" id="PRO_5042262264" description="Zinc (Zn2)-Iron (Fe2) Permease (ZIP) Family" evidence="6">
    <location>
        <begin position="25"/>
        <end position="582"/>
    </location>
</feature>
<comment type="caution">
    <text evidence="7">The sequence shown here is derived from an EMBL/GenBank/DDBJ whole genome shotgun (WGS) entry which is preliminary data.</text>
</comment>
<keyword evidence="6" id="KW-0732">Signal</keyword>
<evidence type="ECO:0000256" key="1">
    <source>
        <dbReference type="ARBA" id="ARBA00004141"/>
    </source>
</evidence>
<feature type="transmembrane region" description="Helical" evidence="5">
    <location>
        <begin position="262"/>
        <end position="285"/>
    </location>
</feature>
<gene>
    <name evidence="7" type="ORF">P43SY_010099</name>
</gene>
<dbReference type="GO" id="GO:0016020">
    <property type="term" value="C:membrane"/>
    <property type="evidence" value="ECO:0007669"/>
    <property type="project" value="UniProtKB-SubCell"/>
</dbReference>
<evidence type="ECO:0000256" key="2">
    <source>
        <dbReference type="ARBA" id="ARBA00022692"/>
    </source>
</evidence>
<keyword evidence="8" id="KW-1185">Reference proteome</keyword>
<comment type="subcellular location">
    <subcellularLocation>
        <location evidence="1">Membrane</location>
        <topology evidence="1">Multi-pass membrane protein</topology>
    </subcellularLocation>
</comment>
<dbReference type="PANTHER" id="PTHR16950:SF16">
    <property type="entry name" value="ZINC TRANSPORTER ZIP13"/>
    <property type="match status" value="1"/>
</dbReference>
<feature type="transmembrane region" description="Helical" evidence="5">
    <location>
        <begin position="297"/>
        <end position="315"/>
    </location>
</feature>
<feature type="transmembrane region" description="Helical" evidence="5">
    <location>
        <begin position="555"/>
        <end position="577"/>
    </location>
</feature>
<keyword evidence="4 5" id="KW-0472">Membrane</keyword>
<protein>
    <recommendedName>
        <fullName evidence="9">Zinc (Zn2)-Iron (Fe2) Permease (ZIP) Family</fullName>
    </recommendedName>
</protein>
<feature type="signal peptide" evidence="6">
    <location>
        <begin position="1"/>
        <end position="24"/>
    </location>
</feature>
<proteinExistence type="predicted"/>
<dbReference type="GO" id="GO:0005385">
    <property type="term" value="F:zinc ion transmembrane transporter activity"/>
    <property type="evidence" value="ECO:0007669"/>
    <property type="project" value="TreeGrafter"/>
</dbReference>
<evidence type="ECO:0000313" key="7">
    <source>
        <dbReference type="EMBL" id="KAJ0406043.1"/>
    </source>
</evidence>
<dbReference type="EMBL" id="JAKCXM010000037">
    <property type="protein sequence ID" value="KAJ0406043.1"/>
    <property type="molecule type" value="Genomic_DNA"/>
</dbReference>
<feature type="transmembrane region" description="Helical" evidence="5">
    <location>
        <begin position="495"/>
        <end position="516"/>
    </location>
</feature>
<reference evidence="7" key="1">
    <citation type="submission" date="2021-12" db="EMBL/GenBank/DDBJ databases">
        <title>Prjna785345.</title>
        <authorList>
            <person name="Rujirawat T."/>
            <person name="Krajaejun T."/>
        </authorList>
    </citation>
    <scope>NUCLEOTIDE SEQUENCE</scope>
    <source>
        <strain evidence="7">Pi057C3</strain>
    </source>
</reference>
<evidence type="ECO:0000256" key="6">
    <source>
        <dbReference type="SAM" id="SignalP"/>
    </source>
</evidence>
<dbReference type="InterPro" id="IPR003689">
    <property type="entry name" value="ZIP"/>
</dbReference>
<keyword evidence="2 5" id="KW-0812">Transmembrane</keyword>
<evidence type="ECO:0000313" key="8">
    <source>
        <dbReference type="Proteomes" id="UP001209570"/>
    </source>
</evidence>
<evidence type="ECO:0000256" key="5">
    <source>
        <dbReference type="SAM" id="Phobius"/>
    </source>
</evidence>
<evidence type="ECO:0000256" key="3">
    <source>
        <dbReference type="ARBA" id="ARBA00022989"/>
    </source>
</evidence>
<dbReference type="Proteomes" id="UP001209570">
    <property type="component" value="Unassembled WGS sequence"/>
</dbReference>
<dbReference type="AlphaFoldDB" id="A0AAD5M695"/>
<feature type="transmembrane region" description="Helical" evidence="5">
    <location>
        <begin position="335"/>
        <end position="354"/>
    </location>
</feature>
<dbReference type="Pfam" id="PF02535">
    <property type="entry name" value="Zip"/>
    <property type="match status" value="1"/>
</dbReference>
<dbReference type="GO" id="GO:0006882">
    <property type="term" value="P:intracellular zinc ion homeostasis"/>
    <property type="evidence" value="ECO:0007669"/>
    <property type="project" value="TreeGrafter"/>
</dbReference>